<accession>A0A9P7N6I6</accession>
<dbReference type="AlphaFoldDB" id="A0A9P7N6I6"/>
<gene>
    <name evidence="3" type="ORF">E4U43_002540</name>
</gene>
<dbReference type="InterPro" id="IPR057218">
    <property type="entry name" value="DUF7896"/>
</dbReference>
<dbReference type="EMBL" id="SRPW01001901">
    <property type="protein sequence ID" value="KAG5997985.1"/>
    <property type="molecule type" value="Genomic_DNA"/>
</dbReference>
<feature type="domain" description="DUF7896" evidence="2">
    <location>
        <begin position="314"/>
        <end position="402"/>
    </location>
</feature>
<evidence type="ECO:0000313" key="4">
    <source>
        <dbReference type="Proteomes" id="UP000748025"/>
    </source>
</evidence>
<protein>
    <recommendedName>
        <fullName evidence="2">DUF7896 domain-containing protein</fullName>
    </recommendedName>
</protein>
<name>A0A9P7N6I6_9HYPO</name>
<proteinExistence type="predicted"/>
<keyword evidence="4" id="KW-1185">Reference proteome</keyword>
<reference evidence="3" key="1">
    <citation type="journal article" date="2020" name="bioRxiv">
        <title>Whole genome comparisons of ergot fungi reveals the divergence and evolution of species within the genus Claviceps are the result of varying mechanisms driving genome evolution and host range expansion.</title>
        <authorList>
            <person name="Wyka S.A."/>
            <person name="Mondo S.J."/>
            <person name="Liu M."/>
            <person name="Dettman J."/>
            <person name="Nalam V."/>
            <person name="Broders K.D."/>
        </authorList>
    </citation>
    <scope>NUCLEOTIDE SEQUENCE</scope>
    <source>
        <strain evidence="3">CCC 602</strain>
    </source>
</reference>
<evidence type="ECO:0000313" key="3">
    <source>
        <dbReference type="EMBL" id="KAG5997985.1"/>
    </source>
</evidence>
<feature type="region of interest" description="Disordered" evidence="1">
    <location>
        <begin position="361"/>
        <end position="389"/>
    </location>
</feature>
<dbReference type="Pfam" id="PF25438">
    <property type="entry name" value="DUF7896"/>
    <property type="match status" value="1"/>
</dbReference>
<evidence type="ECO:0000259" key="2">
    <source>
        <dbReference type="Pfam" id="PF25438"/>
    </source>
</evidence>
<comment type="caution">
    <text evidence="3">The sequence shown here is derived from an EMBL/GenBank/DDBJ whole genome shotgun (WGS) entry which is preliminary data.</text>
</comment>
<feature type="compositionally biased region" description="Basic residues" evidence="1">
    <location>
        <begin position="361"/>
        <end position="374"/>
    </location>
</feature>
<evidence type="ECO:0000256" key="1">
    <source>
        <dbReference type="SAM" id="MobiDB-lite"/>
    </source>
</evidence>
<dbReference type="OrthoDB" id="5377599at2759"/>
<dbReference type="Proteomes" id="UP000748025">
    <property type="component" value="Unassembled WGS sequence"/>
</dbReference>
<organism evidence="3 4">
    <name type="scientific">Claviceps pusilla</name>
    <dbReference type="NCBI Taxonomy" id="123648"/>
    <lineage>
        <taxon>Eukaryota</taxon>
        <taxon>Fungi</taxon>
        <taxon>Dikarya</taxon>
        <taxon>Ascomycota</taxon>
        <taxon>Pezizomycotina</taxon>
        <taxon>Sordariomycetes</taxon>
        <taxon>Hypocreomycetidae</taxon>
        <taxon>Hypocreales</taxon>
        <taxon>Clavicipitaceae</taxon>
        <taxon>Claviceps</taxon>
    </lineage>
</organism>
<dbReference type="PANTHER" id="PTHR42031:SF1">
    <property type="entry name" value="KEY LIME PATHOGENICITY PROTEIN"/>
    <property type="match status" value="1"/>
</dbReference>
<dbReference type="PANTHER" id="PTHR42031">
    <property type="entry name" value="KEY LIME PATHOGENICITY PROTEIN"/>
    <property type="match status" value="1"/>
</dbReference>
<sequence length="495" mass="53294">MSRHSSLGINPLCHDAGTSSPSPCIPGQMPTFAGDAFLGPSPGPNLLPCLDQNGNAPDVGVHPGSYLLAKDGSGEQSYLPCARAYPPFDRLSGSILPLTPPSMVSGLSLTPFDTSQPLSRQSSAFDFGNGVSMTRHPSSQSFQNGGVSLQDSSLRVEQNTPCARSPTSDPELHFMGSGLVSSHAYAAPPFDFTMFPSPSGDQLMQRSGSNLSFASAWSSPSGVQHPPRETGTNLLENHTATNIRPNFADTLSLPTASQSNLARRTQRRFRIPRPPYRRPRGPKVFCTHCNDQPEGFRGEHELRRHINARHSHVVRKYVCRDPASVGLVSTVSLIQPLSECKACTSGKAYGTDYNAAAHLRRTHFRSKPLRGRNKRPGDERRGGNGGGSWPPMCELKPWIMEVSVACAEDDAAAAAPTISPVQLDDGANHDNHVMALVAGDDVSHPPDFYNPTSFVDDATYGVTAWTETGCTLDQFLAPFDFSAENQVFPGAINNE</sequence>